<comment type="caution">
    <text evidence="10">The sequence shown here is derived from an EMBL/GenBank/DDBJ whole genome shotgun (WGS) entry which is preliminary data.</text>
</comment>
<evidence type="ECO:0000256" key="5">
    <source>
        <dbReference type="ARBA" id="ARBA00022917"/>
    </source>
</evidence>
<sequence>MAEKITSREADYSQWYIDIITQAQLADYAPVKGCMVIRPRGYAIWEMMQRTLDDLFKREGVENCYFPTLIPYSFLQKESDHVEGFSPEVLTVTHSGGKELEEPLALRPTSETIIWHTFKKWVQSHRDLPLLINQWANVFRAEMRPRLFLRTVEFLWQEGHTAHAHATEAHNFAKRMIEVYREFVEETLAIPVIVGVKSESEKFPGAVHTFSIEAMMQDKKALQAGTSHDLGEKFGHAFEVQFQNHLGELSPVYASSWGVSTRLMGALIMTHSDDKGLVLPPKLAPTQVVIVPIFKASNKETVLHAAQLIASELKQQGLRVILDDKEGYTPGWKFAQWELVGVPVRIELGERDINSGTLIVSRRDSGIKDTIQRESVGTIVRDLLVDIQSNLFLLAKRRMDENTQEILDHDALIHYFEQDGGFALANWCGDALCEQQVKQQLKVTIRNLPFHLNEEVQGISGTCVVCGEQAKHRAIWAKSY</sequence>
<comment type="subunit">
    <text evidence="8">Homodimer.</text>
</comment>
<evidence type="ECO:0000256" key="4">
    <source>
        <dbReference type="ARBA" id="ARBA00022840"/>
    </source>
</evidence>
<keyword evidence="11" id="KW-1185">Reference proteome</keyword>
<keyword evidence="6 8" id="KW-0030">Aminoacyl-tRNA synthetase</keyword>
<evidence type="ECO:0000256" key="3">
    <source>
        <dbReference type="ARBA" id="ARBA00022741"/>
    </source>
</evidence>
<dbReference type="PANTHER" id="PTHR43382:SF3">
    <property type="entry name" value="PROLINE--TRNA LIGASE, CHLOROPLASTIC_MITOCHONDRIAL"/>
    <property type="match status" value="1"/>
</dbReference>
<dbReference type="SUPFAM" id="SSF55681">
    <property type="entry name" value="Class II aaRS and biotin synthetases"/>
    <property type="match status" value="1"/>
</dbReference>
<keyword evidence="1 8" id="KW-0963">Cytoplasm</keyword>
<evidence type="ECO:0000313" key="11">
    <source>
        <dbReference type="Proteomes" id="UP000752013"/>
    </source>
</evidence>
<dbReference type="HAMAP" id="MF_01571">
    <property type="entry name" value="Pro_tRNA_synth_type3"/>
    <property type="match status" value="1"/>
</dbReference>
<dbReference type="Gene3D" id="3.30.930.10">
    <property type="entry name" value="Bira Bifunctional Protein, Domain 2"/>
    <property type="match status" value="1"/>
</dbReference>
<accession>A0A968GAL9</accession>
<dbReference type="SUPFAM" id="SSF64586">
    <property type="entry name" value="C-terminal domain of ProRS"/>
    <property type="match status" value="1"/>
</dbReference>
<dbReference type="InterPro" id="IPR045864">
    <property type="entry name" value="aa-tRNA-synth_II/BPL/LPL"/>
</dbReference>
<dbReference type="SUPFAM" id="SSF52954">
    <property type="entry name" value="Class II aaRS ABD-related"/>
    <property type="match status" value="1"/>
</dbReference>
<dbReference type="Gene3D" id="3.30.110.30">
    <property type="entry name" value="C-terminal domain of ProRS"/>
    <property type="match status" value="1"/>
</dbReference>
<dbReference type="InterPro" id="IPR036621">
    <property type="entry name" value="Anticodon-bd_dom_sf"/>
</dbReference>
<evidence type="ECO:0000256" key="6">
    <source>
        <dbReference type="ARBA" id="ARBA00023146"/>
    </source>
</evidence>
<gene>
    <name evidence="8" type="primary">proS</name>
    <name evidence="10" type="ORF">HCT46_00320</name>
</gene>
<comment type="catalytic activity">
    <reaction evidence="7 8">
        <text>tRNA(Pro) + L-proline + ATP = L-prolyl-tRNA(Pro) + AMP + diphosphate</text>
        <dbReference type="Rhea" id="RHEA:14305"/>
        <dbReference type="Rhea" id="RHEA-COMP:9700"/>
        <dbReference type="Rhea" id="RHEA-COMP:9702"/>
        <dbReference type="ChEBI" id="CHEBI:30616"/>
        <dbReference type="ChEBI" id="CHEBI:33019"/>
        <dbReference type="ChEBI" id="CHEBI:60039"/>
        <dbReference type="ChEBI" id="CHEBI:78442"/>
        <dbReference type="ChEBI" id="CHEBI:78532"/>
        <dbReference type="ChEBI" id="CHEBI:456215"/>
        <dbReference type="EC" id="6.1.1.15"/>
    </reaction>
</comment>
<dbReference type="Pfam" id="PF00587">
    <property type="entry name" value="tRNA-synt_2b"/>
    <property type="match status" value="1"/>
</dbReference>
<name>A0A968GAL9_9SPIO</name>
<dbReference type="GO" id="GO:0005737">
    <property type="term" value="C:cytoplasm"/>
    <property type="evidence" value="ECO:0007669"/>
    <property type="project" value="UniProtKB-SubCell"/>
</dbReference>
<dbReference type="InterPro" id="IPR004154">
    <property type="entry name" value="Anticodon-bd"/>
</dbReference>
<dbReference type="PROSITE" id="PS50862">
    <property type="entry name" value="AA_TRNA_LIGASE_II"/>
    <property type="match status" value="1"/>
</dbReference>
<comment type="similarity">
    <text evidence="8">Belongs to the class-II aminoacyl-tRNA synthetase family. ProS type 3 subfamily.</text>
</comment>
<evidence type="ECO:0000256" key="8">
    <source>
        <dbReference type="HAMAP-Rule" id="MF_01571"/>
    </source>
</evidence>
<evidence type="ECO:0000256" key="2">
    <source>
        <dbReference type="ARBA" id="ARBA00022598"/>
    </source>
</evidence>
<dbReference type="CDD" id="cd00778">
    <property type="entry name" value="ProRS_core_arch_euk"/>
    <property type="match status" value="1"/>
</dbReference>
<dbReference type="InterPro" id="IPR033721">
    <property type="entry name" value="ProRS_core_arch_euk"/>
</dbReference>
<dbReference type="Pfam" id="PF09180">
    <property type="entry name" value="ProRS-C_1"/>
    <property type="match status" value="1"/>
</dbReference>
<proteinExistence type="inferred from homology"/>
<feature type="domain" description="Aminoacyl-transfer RNA synthetases class-II family profile" evidence="9">
    <location>
        <begin position="41"/>
        <end position="280"/>
    </location>
</feature>
<dbReference type="GO" id="GO:0004827">
    <property type="term" value="F:proline-tRNA ligase activity"/>
    <property type="evidence" value="ECO:0007669"/>
    <property type="project" value="UniProtKB-UniRule"/>
</dbReference>
<dbReference type="Proteomes" id="UP000752013">
    <property type="component" value="Unassembled WGS sequence"/>
</dbReference>
<evidence type="ECO:0000259" key="9">
    <source>
        <dbReference type="PROSITE" id="PS50862"/>
    </source>
</evidence>
<dbReference type="InterPro" id="IPR002316">
    <property type="entry name" value="Pro-tRNA-ligase_IIa"/>
</dbReference>
<evidence type="ECO:0000256" key="7">
    <source>
        <dbReference type="ARBA" id="ARBA00047671"/>
    </source>
</evidence>
<organism evidence="10 11">
    <name type="scientific">Entomospira nematocerorum</name>
    <dbReference type="NCBI Taxonomy" id="2719987"/>
    <lineage>
        <taxon>Bacteria</taxon>
        <taxon>Pseudomonadati</taxon>
        <taxon>Spirochaetota</taxon>
        <taxon>Spirochaetia</taxon>
        <taxon>Spirochaetales</taxon>
        <taxon>Spirochaetaceae</taxon>
        <taxon>Entomospira</taxon>
    </lineage>
</organism>
<dbReference type="EC" id="6.1.1.15" evidence="8"/>
<evidence type="ECO:0000313" key="10">
    <source>
        <dbReference type="EMBL" id="NIZ46372.1"/>
    </source>
</evidence>
<keyword evidence="2 8" id="KW-0436">Ligase</keyword>
<dbReference type="InterPro" id="IPR017449">
    <property type="entry name" value="Pro-tRNA_synth_II"/>
</dbReference>
<dbReference type="FunFam" id="3.30.930.10:FF:000037">
    <property type="entry name" value="Proline--tRNA ligase"/>
    <property type="match status" value="1"/>
</dbReference>
<keyword evidence="5 8" id="KW-0648">Protein biosynthesis</keyword>
<dbReference type="InterPro" id="IPR016061">
    <property type="entry name" value="Pro-tRNA_ligase_II_C"/>
</dbReference>
<keyword evidence="4 8" id="KW-0067">ATP-binding</keyword>
<comment type="subcellular location">
    <subcellularLocation>
        <location evidence="8">Cytoplasm</location>
    </subcellularLocation>
</comment>
<dbReference type="AlphaFoldDB" id="A0A968GAL9"/>
<reference evidence="10" key="1">
    <citation type="submission" date="2020-03" db="EMBL/GenBank/DDBJ databases">
        <title>Spirochaetal bacteria isolated from arthropods constitute a novel genus Entomospira genus novum within the order Spirochaetales.</title>
        <authorList>
            <person name="Grana-Miraglia L."/>
            <person name="Sikutova S."/>
            <person name="Fingerle V."/>
            <person name="Sing A."/>
            <person name="Castillo-Ramirez S."/>
            <person name="Margos G."/>
            <person name="Rudolf I."/>
        </authorList>
    </citation>
    <scope>NUCLEOTIDE SEQUENCE</scope>
    <source>
        <strain evidence="10">BR208</strain>
    </source>
</reference>
<dbReference type="InterPro" id="IPR006195">
    <property type="entry name" value="aa-tRNA-synth_II"/>
</dbReference>
<comment type="domain">
    <text evidence="8">Consists of three domains: the N-terminal catalytic domain, the anticodon-binding domain and the C-terminal extension.</text>
</comment>
<dbReference type="RefSeq" id="WP_167702842.1">
    <property type="nucleotide sequence ID" value="NZ_CP118168.1"/>
</dbReference>
<dbReference type="Pfam" id="PF03129">
    <property type="entry name" value="HGTP_anticodon"/>
    <property type="match status" value="1"/>
</dbReference>
<dbReference type="GO" id="GO:0005524">
    <property type="term" value="F:ATP binding"/>
    <property type="evidence" value="ECO:0007669"/>
    <property type="project" value="UniProtKB-UniRule"/>
</dbReference>
<dbReference type="PANTHER" id="PTHR43382">
    <property type="entry name" value="PROLYL-TRNA SYNTHETASE"/>
    <property type="match status" value="1"/>
</dbReference>
<dbReference type="InterPro" id="IPR004499">
    <property type="entry name" value="Pro-tRNA-ligase_IIa_arc-type"/>
</dbReference>
<comment type="function">
    <text evidence="8">Catalyzes the attachment of proline to tRNA(Pro) in a two-step reaction: proline is first activated by ATP to form Pro-AMP and then transferred to the acceptor end of tRNA(Pro).</text>
</comment>
<dbReference type="PRINTS" id="PR01046">
    <property type="entry name" value="TRNASYNTHPRO"/>
</dbReference>
<keyword evidence="3 8" id="KW-0547">Nucleotide-binding</keyword>
<evidence type="ECO:0000256" key="1">
    <source>
        <dbReference type="ARBA" id="ARBA00022490"/>
    </source>
</evidence>
<protein>
    <recommendedName>
        <fullName evidence="8">Proline--tRNA ligase</fullName>
        <ecNumber evidence="8">6.1.1.15</ecNumber>
    </recommendedName>
    <alternativeName>
        <fullName evidence="8">Prolyl-tRNA synthetase</fullName>
        <shortName evidence="8">ProRS</shortName>
    </alternativeName>
</protein>
<dbReference type="InterPro" id="IPR002314">
    <property type="entry name" value="aa-tRNA-synt_IIb"/>
</dbReference>
<dbReference type="GO" id="GO:0006433">
    <property type="term" value="P:prolyl-tRNA aminoacylation"/>
    <property type="evidence" value="ECO:0007669"/>
    <property type="project" value="UniProtKB-UniRule"/>
</dbReference>
<dbReference type="CDD" id="cd00862">
    <property type="entry name" value="ProRS_anticodon_zinc"/>
    <property type="match status" value="1"/>
</dbReference>
<dbReference type="SMART" id="SM00946">
    <property type="entry name" value="ProRS-C_1"/>
    <property type="match status" value="1"/>
</dbReference>
<dbReference type="GO" id="GO:0017101">
    <property type="term" value="C:aminoacyl-tRNA synthetase multienzyme complex"/>
    <property type="evidence" value="ECO:0007669"/>
    <property type="project" value="TreeGrafter"/>
</dbReference>
<dbReference type="EMBL" id="JAATLK010000001">
    <property type="protein sequence ID" value="NIZ46372.1"/>
    <property type="molecule type" value="Genomic_DNA"/>
</dbReference>
<dbReference type="NCBIfam" id="TIGR00408">
    <property type="entry name" value="proS_fam_I"/>
    <property type="match status" value="1"/>
</dbReference>
<dbReference type="Gene3D" id="3.40.50.800">
    <property type="entry name" value="Anticodon-binding domain"/>
    <property type="match status" value="1"/>
</dbReference>